<dbReference type="InterPro" id="IPR015943">
    <property type="entry name" value="WD40/YVTN_repeat-like_dom_sf"/>
</dbReference>
<dbReference type="EMBL" id="CP015054">
    <property type="protein sequence ID" value="QGN14153.1"/>
    <property type="molecule type" value="Genomic_DNA"/>
</dbReference>
<keyword evidence="2" id="KW-0677">Repeat</keyword>
<dbReference type="InterPro" id="IPR036322">
    <property type="entry name" value="WD40_repeat_dom_sf"/>
</dbReference>
<accession>A0ABX6EV68</accession>
<dbReference type="SMART" id="SM00667">
    <property type="entry name" value="LisH"/>
    <property type="match status" value="1"/>
</dbReference>
<dbReference type="PANTHER" id="PTHR22838:SF0">
    <property type="entry name" value="WD REPEAT-CONTAINING PROTEIN 26"/>
    <property type="match status" value="1"/>
</dbReference>
<evidence type="ECO:0000256" key="4">
    <source>
        <dbReference type="SAM" id="MobiDB-lite"/>
    </source>
</evidence>
<keyword evidence="6" id="KW-1185">Reference proteome</keyword>
<dbReference type="SMART" id="SM00320">
    <property type="entry name" value="WD40"/>
    <property type="match status" value="5"/>
</dbReference>
<dbReference type="Pfam" id="PF23627">
    <property type="entry name" value="LisH_WDR26"/>
    <property type="match status" value="1"/>
</dbReference>
<dbReference type="Gene3D" id="2.130.10.10">
    <property type="entry name" value="YVTN repeat-like/Quinoprotein amine dehydrogenase"/>
    <property type="match status" value="2"/>
</dbReference>
<protein>
    <submittedName>
        <fullName evidence="5">Glucose-induced degradation protein 7</fullName>
    </submittedName>
</protein>
<organism evidence="5 6">
    <name type="scientific">Kluyveromyces marxianus</name>
    <name type="common">Yeast</name>
    <name type="synonym">Candida kefyr</name>
    <dbReference type="NCBI Taxonomy" id="4911"/>
    <lineage>
        <taxon>Eukaryota</taxon>
        <taxon>Fungi</taxon>
        <taxon>Dikarya</taxon>
        <taxon>Ascomycota</taxon>
        <taxon>Saccharomycotina</taxon>
        <taxon>Saccharomycetes</taxon>
        <taxon>Saccharomycetales</taxon>
        <taxon>Saccharomycetaceae</taxon>
        <taxon>Kluyveromyces</taxon>
    </lineage>
</organism>
<dbReference type="PROSITE" id="PS50082">
    <property type="entry name" value="WD_REPEATS_2"/>
    <property type="match status" value="2"/>
</dbReference>
<dbReference type="PROSITE" id="PS50294">
    <property type="entry name" value="WD_REPEATS_REGION"/>
    <property type="match status" value="1"/>
</dbReference>
<reference evidence="5 6" key="1">
    <citation type="submission" date="2016-03" db="EMBL/GenBank/DDBJ databases">
        <title>How can Kluyveromyces marxianus grow so fast - potential evolutionary course in Saccharomyces Complex revealed by comparative genomics.</title>
        <authorList>
            <person name="Mo W."/>
            <person name="Lu W."/>
            <person name="Yang X."/>
            <person name="Qi J."/>
            <person name="Lv H."/>
        </authorList>
    </citation>
    <scope>NUCLEOTIDE SEQUENCE [LARGE SCALE GENOMIC DNA]</scope>
    <source>
        <strain evidence="5 6">FIM1</strain>
    </source>
</reference>
<dbReference type="PROSITE" id="PS50896">
    <property type="entry name" value="LISH"/>
    <property type="match status" value="1"/>
</dbReference>
<dbReference type="InterPro" id="IPR001680">
    <property type="entry name" value="WD40_rpt"/>
</dbReference>
<feature type="region of interest" description="Disordered" evidence="4">
    <location>
        <begin position="1"/>
        <end position="25"/>
    </location>
</feature>
<dbReference type="InterPro" id="IPR006594">
    <property type="entry name" value="LisH"/>
</dbReference>
<feature type="repeat" description="WD" evidence="3">
    <location>
        <begin position="689"/>
        <end position="716"/>
    </location>
</feature>
<feature type="repeat" description="WD" evidence="3">
    <location>
        <begin position="645"/>
        <end position="661"/>
    </location>
</feature>
<gene>
    <name evidence="5" type="primary">GID7</name>
    <name evidence="5" type="ORF">FIM1_806</name>
</gene>
<dbReference type="PANTHER" id="PTHR22838">
    <property type="entry name" value="WD REPEAT PROTEIN 26-RELATED"/>
    <property type="match status" value="1"/>
</dbReference>
<proteinExistence type="predicted"/>
<evidence type="ECO:0000256" key="1">
    <source>
        <dbReference type="ARBA" id="ARBA00022574"/>
    </source>
</evidence>
<sequence length="716" mass="81154">MAVQTAGSDESQSNGSLSSAPTSHESFIPQYTKKPLSQLDIDGPQQPFDKVQLTKLLIDALQQIGYSETAATLQKESGGILIESTHVKALFTAIKEGKYQDCSLDLLLRLPIFLESLEISGDLSHVALPPMHRKSNEILDHFLTEYEKLTFVMKRLSELKDVDIIKLTICVEMLVSIQTLSFTEILGSDRRLALELLRSVIRPTISIWDSLLTLQTMKYDPEAQAPPTTSGSEQNSPFSYFQPDQLLSQLSTLIACGQSSDDPFVTRDTTAEHISKFINPNDLVPRGRLMQLLKQAIQYQRSRDLLSFHVDDESGENNEKSAVSFNLLQDNVTKSTQFQFENIKTLNRNNDEIWFLQFSSDGRFLASASPSKQYERKIIIYDVKKNFEIYAVCSETRQSVLYLKFSPDNTKLIACSINSAVKIYDLNQLSQPTYDGYLCEYDQLKPIASVFVTFPTTPESSVHSTVTPTGSTETMRLWCADWFHNPELKDFIALGSPDSDVIIYDLKTATIFARISMTMGEDLQTSFPHVHDIKISKDDNDLIVMNNENYIDIFDISTLRYCIRDNTTFMTPRKRRLFVGKRMTGMQFPDTSQYPSDPFLSSLLLVSIQNQELQLWDYQRDILIQKYIGQIQSHFIIRSCFGYHSNFIASGSEDGKIYIWDRFYGNIIGVIPAHLDDAPLSKSKICNIVAWNPQDQTMFASGGDDGLVKVWRVSAI</sequence>
<evidence type="ECO:0000313" key="6">
    <source>
        <dbReference type="Proteomes" id="UP000422736"/>
    </source>
</evidence>
<dbReference type="Pfam" id="PF00400">
    <property type="entry name" value="WD40"/>
    <property type="match status" value="4"/>
</dbReference>
<evidence type="ECO:0000256" key="3">
    <source>
        <dbReference type="PROSITE-ProRule" id="PRU00221"/>
    </source>
</evidence>
<dbReference type="Proteomes" id="UP000422736">
    <property type="component" value="Chromosome 1"/>
</dbReference>
<name>A0ABX6EV68_KLUMA</name>
<keyword evidence="1 3" id="KW-0853">WD repeat</keyword>
<dbReference type="SUPFAM" id="SSF50978">
    <property type="entry name" value="WD40 repeat-like"/>
    <property type="match status" value="1"/>
</dbReference>
<evidence type="ECO:0000313" key="5">
    <source>
        <dbReference type="EMBL" id="QGN14153.1"/>
    </source>
</evidence>
<dbReference type="InterPro" id="IPR051350">
    <property type="entry name" value="WD_repeat-ST_regulator"/>
</dbReference>
<evidence type="ECO:0000256" key="2">
    <source>
        <dbReference type="ARBA" id="ARBA00022737"/>
    </source>
</evidence>